<dbReference type="PANTHER" id="PTHR43592:SF15">
    <property type="entry name" value="CAAX AMINO TERMINAL PROTEASE FAMILY PROTEIN"/>
    <property type="match status" value="1"/>
</dbReference>
<sequence>MKSKIQFSLIAYILLFLVQISIGYIQSKLGFEFKTSTKSRTEEYLNNIWIMSVGILIAPVIEELVFRKWLWGFLKMWIPNIYLSALIVSIIFGWIHGSTNFIPLICTGLIYCALYHKTQSILTNMVTHSLYNGTIIILQIILMKGT</sequence>
<dbReference type="GO" id="GO:0080120">
    <property type="term" value="P:CAAX-box protein maturation"/>
    <property type="evidence" value="ECO:0007669"/>
    <property type="project" value="UniProtKB-ARBA"/>
</dbReference>
<feature type="transmembrane region" description="Helical" evidence="1">
    <location>
        <begin position="47"/>
        <end position="65"/>
    </location>
</feature>
<dbReference type="KEGG" id="sscu:CEP64_13695"/>
<evidence type="ECO:0000313" key="4">
    <source>
        <dbReference type="Proteomes" id="UP000197058"/>
    </source>
</evidence>
<organism evidence="3 4">
    <name type="scientific">Mammaliicoccus sciuri</name>
    <name type="common">Staphylococcus sciuri</name>
    <dbReference type="NCBI Taxonomy" id="1296"/>
    <lineage>
        <taxon>Bacteria</taxon>
        <taxon>Bacillati</taxon>
        <taxon>Bacillota</taxon>
        <taxon>Bacilli</taxon>
        <taxon>Bacillales</taxon>
        <taxon>Staphylococcaceae</taxon>
        <taxon>Mammaliicoccus</taxon>
    </lineage>
</organism>
<keyword evidence="3" id="KW-0482">Metalloprotease</keyword>
<dbReference type="Proteomes" id="UP000197058">
    <property type="component" value="Plasmid unnamed1"/>
</dbReference>
<dbReference type="GO" id="GO:0008237">
    <property type="term" value="F:metallopeptidase activity"/>
    <property type="evidence" value="ECO:0007669"/>
    <property type="project" value="UniProtKB-KW"/>
</dbReference>
<evidence type="ECO:0000259" key="2">
    <source>
        <dbReference type="Pfam" id="PF02517"/>
    </source>
</evidence>
<evidence type="ECO:0000256" key="1">
    <source>
        <dbReference type="SAM" id="Phobius"/>
    </source>
</evidence>
<reference evidence="4" key="1">
    <citation type="submission" date="2017-06" db="EMBL/GenBank/DDBJ databases">
        <title>FDA dAtabase for Regulatory Grade micrObial Sequences (FDA-ARGOS): Supporting development and validation of Infectious Disease Dx tests.</title>
        <authorList>
            <person name="Goldberg B."/>
            <person name="Campos J."/>
            <person name="Tallon L."/>
            <person name="Sadzewicz L."/>
            <person name="Sengamalay N."/>
            <person name="Ott S."/>
            <person name="Godinez A."/>
            <person name="Nagaraj S."/>
            <person name="Vavikolanu K."/>
            <person name="Nadendla S."/>
            <person name="George J."/>
            <person name="Geyer C."/>
            <person name="Sichtig H."/>
        </authorList>
    </citation>
    <scope>NUCLEOTIDE SEQUENCE [LARGE SCALE GENOMIC DNA]</scope>
    <source>
        <strain evidence="4">FDAARGOS_285</strain>
        <plasmid evidence="4">unnamed1</plasmid>
    </source>
</reference>
<protein>
    <submittedName>
        <fullName evidence="3">CPBP family intramembrane metalloprotease</fullName>
    </submittedName>
</protein>
<accession>A0AAI8GV71</accession>
<keyword evidence="1" id="KW-0472">Membrane</keyword>
<dbReference type="RefSeq" id="WP_088592762.1">
    <property type="nucleotide sequence ID" value="NZ_CP022047.2"/>
</dbReference>
<name>A0AAI8GV71_MAMSC</name>
<feature type="transmembrane region" description="Helical" evidence="1">
    <location>
        <begin position="125"/>
        <end position="143"/>
    </location>
</feature>
<geneLocation type="plasmid" evidence="3 4">
    <name>unnamed1</name>
</geneLocation>
<gene>
    <name evidence="3" type="ORF">CEP64_13695</name>
</gene>
<keyword evidence="1" id="KW-1133">Transmembrane helix</keyword>
<proteinExistence type="predicted"/>
<dbReference type="InterPro" id="IPR003675">
    <property type="entry name" value="Rce1/LyrA-like_dom"/>
</dbReference>
<keyword evidence="1" id="KW-0812">Transmembrane</keyword>
<dbReference type="AlphaFoldDB" id="A0AAI8GV71"/>
<feature type="domain" description="CAAX prenyl protease 2/Lysostaphin resistance protein A-like" evidence="2">
    <location>
        <begin position="46"/>
        <end position="133"/>
    </location>
</feature>
<keyword evidence="3" id="KW-0614">Plasmid</keyword>
<dbReference type="GO" id="GO:0004175">
    <property type="term" value="F:endopeptidase activity"/>
    <property type="evidence" value="ECO:0007669"/>
    <property type="project" value="UniProtKB-ARBA"/>
</dbReference>
<evidence type="ECO:0000313" key="3">
    <source>
        <dbReference type="EMBL" id="ASE35670.1"/>
    </source>
</evidence>
<dbReference type="PANTHER" id="PTHR43592">
    <property type="entry name" value="CAAX AMINO TERMINAL PROTEASE"/>
    <property type="match status" value="1"/>
</dbReference>
<keyword evidence="3" id="KW-0378">Hydrolase</keyword>
<keyword evidence="3" id="KW-0645">Protease</keyword>
<dbReference type="EMBL" id="CP022047">
    <property type="protein sequence ID" value="ASE35670.1"/>
    <property type="molecule type" value="Genomic_DNA"/>
</dbReference>
<dbReference type="Pfam" id="PF02517">
    <property type="entry name" value="Rce1-like"/>
    <property type="match status" value="1"/>
</dbReference>
<feature type="transmembrane region" description="Helical" evidence="1">
    <location>
        <begin position="77"/>
        <end position="95"/>
    </location>
</feature>